<evidence type="ECO:0000256" key="7">
    <source>
        <dbReference type="PIRSR" id="PIRSR000077-1"/>
    </source>
</evidence>
<keyword evidence="11" id="KW-1185">Reference proteome</keyword>
<organism evidence="10 11">
    <name type="scientific">Marinifilum flexuosum</name>
    <dbReference type="NCBI Taxonomy" id="1117708"/>
    <lineage>
        <taxon>Bacteria</taxon>
        <taxon>Pseudomonadati</taxon>
        <taxon>Bacteroidota</taxon>
        <taxon>Bacteroidia</taxon>
        <taxon>Marinilabiliales</taxon>
        <taxon>Marinifilaceae</taxon>
    </lineage>
</organism>
<dbReference type="CDD" id="cd02947">
    <property type="entry name" value="TRX_family"/>
    <property type="match status" value="1"/>
</dbReference>
<gene>
    <name evidence="10" type="ORF">BXY64_2589</name>
</gene>
<feature type="site" description="Contributes to redox potential value" evidence="7">
    <location>
        <position position="32"/>
    </location>
</feature>
<evidence type="ECO:0000256" key="8">
    <source>
        <dbReference type="PIRSR" id="PIRSR000077-4"/>
    </source>
</evidence>
<evidence type="ECO:0000256" key="4">
    <source>
        <dbReference type="ARBA" id="ARBA00023157"/>
    </source>
</evidence>
<dbReference type="PANTHER" id="PTHR45663:SF11">
    <property type="entry name" value="GEO12009P1"/>
    <property type="match status" value="1"/>
</dbReference>
<dbReference type="InterPro" id="IPR013766">
    <property type="entry name" value="Thioredoxin_domain"/>
</dbReference>
<feature type="site" description="Contributes to redox potential value" evidence="7">
    <location>
        <position position="31"/>
    </location>
</feature>
<feature type="disulfide bond" description="Redox-active" evidence="8">
    <location>
        <begin position="30"/>
        <end position="33"/>
    </location>
</feature>
<proteinExistence type="inferred from homology"/>
<evidence type="ECO:0000256" key="3">
    <source>
        <dbReference type="ARBA" id="ARBA00022982"/>
    </source>
</evidence>
<name>A0A419X4E9_9BACT</name>
<evidence type="ECO:0000256" key="5">
    <source>
        <dbReference type="ARBA" id="ARBA00023284"/>
    </source>
</evidence>
<feature type="active site" description="Nucleophile" evidence="7">
    <location>
        <position position="30"/>
    </location>
</feature>
<dbReference type="GO" id="GO:0005737">
    <property type="term" value="C:cytoplasm"/>
    <property type="evidence" value="ECO:0007669"/>
    <property type="project" value="TreeGrafter"/>
</dbReference>
<dbReference type="GO" id="GO:0015035">
    <property type="term" value="F:protein-disulfide reductase activity"/>
    <property type="evidence" value="ECO:0007669"/>
    <property type="project" value="InterPro"/>
</dbReference>
<dbReference type="PANTHER" id="PTHR45663">
    <property type="entry name" value="GEO12009P1"/>
    <property type="match status" value="1"/>
</dbReference>
<evidence type="ECO:0000256" key="6">
    <source>
        <dbReference type="PIRNR" id="PIRNR000077"/>
    </source>
</evidence>
<dbReference type="OrthoDB" id="411356at2"/>
<evidence type="ECO:0000256" key="2">
    <source>
        <dbReference type="ARBA" id="ARBA00022448"/>
    </source>
</evidence>
<dbReference type="SUPFAM" id="SSF52833">
    <property type="entry name" value="Thioredoxin-like"/>
    <property type="match status" value="1"/>
</dbReference>
<evidence type="ECO:0000313" key="11">
    <source>
        <dbReference type="Proteomes" id="UP000284531"/>
    </source>
</evidence>
<keyword evidence="3" id="KW-0249">Electron transport</keyword>
<dbReference type="AlphaFoldDB" id="A0A419X4E9"/>
<comment type="caution">
    <text evidence="10">The sequence shown here is derived from an EMBL/GenBank/DDBJ whole genome shotgun (WGS) entry which is preliminary data.</text>
</comment>
<dbReference type="InterPro" id="IPR017937">
    <property type="entry name" value="Thioredoxin_CS"/>
</dbReference>
<keyword evidence="4 8" id="KW-1015">Disulfide bond</keyword>
<sequence length="107" mass="11995">MMKAIENAKELENLLKKDHAILIDFYAETCPPCQAIMPIVDKLAGDYEGRVEFHKVDVHKFPDLRTKYQIGSIPALLFVKNSKILDKSVGVVPESALVDKLESLIKA</sequence>
<feature type="domain" description="Thioredoxin" evidence="9">
    <location>
        <begin position="1"/>
        <end position="107"/>
    </location>
</feature>
<keyword evidence="2" id="KW-0813">Transport</keyword>
<accession>A0A419X4E9</accession>
<reference evidence="10 11" key="1">
    <citation type="submission" date="2018-09" db="EMBL/GenBank/DDBJ databases">
        <title>Genomic Encyclopedia of Archaeal and Bacterial Type Strains, Phase II (KMG-II): from individual species to whole genera.</title>
        <authorList>
            <person name="Goeker M."/>
        </authorList>
    </citation>
    <scope>NUCLEOTIDE SEQUENCE [LARGE SCALE GENOMIC DNA]</scope>
    <source>
        <strain evidence="10 11">DSM 21950</strain>
    </source>
</reference>
<evidence type="ECO:0000256" key="1">
    <source>
        <dbReference type="ARBA" id="ARBA00008987"/>
    </source>
</evidence>
<dbReference type="InterPro" id="IPR005746">
    <property type="entry name" value="Thioredoxin"/>
</dbReference>
<evidence type="ECO:0000313" key="10">
    <source>
        <dbReference type="EMBL" id="RKE02499.1"/>
    </source>
</evidence>
<dbReference type="PROSITE" id="PS00194">
    <property type="entry name" value="THIOREDOXIN_1"/>
    <property type="match status" value="1"/>
</dbReference>
<dbReference type="Pfam" id="PF00085">
    <property type="entry name" value="Thioredoxin"/>
    <property type="match status" value="1"/>
</dbReference>
<protein>
    <recommendedName>
        <fullName evidence="6">Thioredoxin</fullName>
    </recommendedName>
</protein>
<dbReference type="PIRSF" id="PIRSF000077">
    <property type="entry name" value="Thioredoxin"/>
    <property type="match status" value="1"/>
</dbReference>
<dbReference type="PROSITE" id="PS51352">
    <property type="entry name" value="THIOREDOXIN_2"/>
    <property type="match status" value="1"/>
</dbReference>
<dbReference type="Proteomes" id="UP000284531">
    <property type="component" value="Unassembled WGS sequence"/>
</dbReference>
<dbReference type="EMBL" id="RAPQ01000009">
    <property type="protein sequence ID" value="RKE02499.1"/>
    <property type="molecule type" value="Genomic_DNA"/>
</dbReference>
<comment type="similarity">
    <text evidence="1 6">Belongs to the thioredoxin family.</text>
</comment>
<dbReference type="Gene3D" id="3.40.30.10">
    <property type="entry name" value="Glutaredoxin"/>
    <property type="match status" value="1"/>
</dbReference>
<feature type="site" description="Deprotonates C-terminal active site Cys" evidence="7">
    <location>
        <position position="24"/>
    </location>
</feature>
<feature type="active site" description="Nucleophile" evidence="7">
    <location>
        <position position="33"/>
    </location>
</feature>
<evidence type="ECO:0000259" key="9">
    <source>
        <dbReference type="PROSITE" id="PS51352"/>
    </source>
</evidence>
<dbReference type="InterPro" id="IPR036249">
    <property type="entry name" value="Thioredoxin-like_sf"/>
</dbReference>
<keyword evidence="5 8" id="KW-0676">Redox-active center</keyword>